<evidence type="ECO:0000256" key="6">
    <source>
        <dbReference type="ARBA" id="ARBA00022989"/>
    </source>
</evidence>
<keyword evidence="5 8" id="KW-0812">Transmembrane</keyword>
<dbReference type="AlphaFoldDB" id="A0A2S6FWY2"/>
<dbReference type="InterPro" id="IPR038731">
    <property type="entry name" value="RgtA/B/C-like"/>
</dbReference>
<dbReference type="EMBL" id="PTIS01000010">
    <property type="protein sequence ID" value="PPK48053.1"/>
    <property type="molecule type" value="Genomic_DNA"/>
</dbReference>
<evidence type="ECO:0000256" key="8">
    <source>
        <dbReference type="SAM" id="Phobius"/>
    </source>
</evidence>
<dbReference type="STRING" id="37659.GCA_000703125_01199"/>
<feature type="transmembrane region" description="Helical" evidence="8">
    <location>
        <begin position="385"/>
        <end position="404"/>
    </location>
</feature>
<feature type="transmembrane region" description="Helical" evidence="8">
    <location>
        <begin position="99"/>
        <end position="120"/>
    </location>
</feature>
<sequence length="430" mass="50718">MFSMKEEDKNIKYTLYILTILFFVFCVITSLKYGDYNLLGSYEKMDDDDVKYIRSAWNILDTGVLSYHTPGVKTIFIMPGISYTLAFFMKIFGKSNGVVAFRIFQGVFQTLSVFIVYFIGRKLFNSKVGFLAAIMDMIYIPEIWSTNIVLTETLFKFFLVLLVYISIYAVEKKEFKYYIWGGVVWGIATLYRPTTAAFPMIILFMWITKKYKFTEMIKFGIVTTLVFAAIMSPWWVRNYKSFGKFVPLTISAGNPMSQGGYIHYNEDIDYYPVKYSEDPIEQDAFYKENHKYRVENFMIKRPFAYAKWYLVEKSVLLWIAPFYWKEIWGIKIEFVAVYHVLLLILGMVGMIKYLRNIKGHRNSNKYSYDTYSLSMYRPSSEIKFLNGKILSFVLLFFYITHLPYIAFSRYGYPSMFVFMIYASYLIVGEK</sequence>
<dbReference type="Proteomes" id="UP000239863">
    <property type="component" value="Unassembled WGS sequence"/>
</dbReference>
<evidence type="ECO:0000256" key="1">
    <source>
        <dbReference type="ARBA" id="ARBA00004651"/>
    </source>
</evidence>
<keyword evidence="7 8" id="KW-0472">Membrane</keyword>
<dbReference type="OrthoDB" id="136232at2"/>
<organism evidence="10 11">
    <name type="scientific">Clostridium algidicarnis DSM 15099</name>
    <dbReference type="NCBI Taxonomy" id="1121295"/>
    <lineage>
        <taxon>Bacteria</taxon>
        <taxon>Bacillati</taxon>
        <taxon>Bacillota</taxon>
        <taxon>Clostridia</taxon>
        <taxon>Eubacteriales</taxon>
        <taxon>Clostridiaceae</taxon>
        <taxon>Clostridium</taxon>
    </lineage>
</organism>
<dbReference type="Pfam" id="PF13231">
    <property type="entry name" value="PMT_2"/>
    <property type="match status" value="1"/>
</dbReference>
<feature type="transmembrane region" description="Helical" evidence="8">
    <location>
        <begin position="153"/>
        <end position="170"/>
    </location>
</feature>
<keyword evidence="6 8" id="KW-1133">Transmembrane helix</keyword>
<feature type="transmembrane region" description="Helical" evidence="8">
    <location>
        <begin position="336"/>
        <end position="354"/>
    </location>
</feature>
<feature type="transmembrane region" description="Helical" evidence="8">
    <location>
        <begin position="12"/>
        <end position="31"/>
    </location>
</feature>
<evidence type="ECO:0000313" key="10">
    <source>
        <dbReference type="EMBL" id="PPK48053.1"/>
    </source>
</evidence>
<feature type="transmembrane region" description="Helical" evidence="8">
    <location>
        <begin position="219"/>
        <end position="236"/>
    </location>
</feature>
<evidence type="ECO:0000259" key="9">
    <source>
        <dbReference type="Pfam" id="PF13231"/>
    </source>
</evidence>
<evidence type="ECO:0000256" key="5">
    <source>
        <dbReference type="ARBA" id="ARBA00022692"/>
    </source>
</evidence>
<keyword evidence="4 10" id="KW-0808">Transferase</keyword>
<dbReference type="PANTHER" id="PTHR33908">
    <property type="entry name" value="MANNOSYLTRANSFERASE YKCB-RELATED"/>
    <property type="match status" value="1"/>
</dbReference>
<dbReference type="GO" id="GO:0005886">
    <property type="term" value="C:plasma membrane"/>
    <property type="evidence" value="ECO:0007669"/>
    <property type="project" value="UniProtKB-SubCell"/>
</dbReference>
<reference evidence="10 11" key="1">
    <citation type="submission" date="2018-02" db="EMBL/GenBank/DDBJ databases">
        <title>Genomic Encyclopedia of Archaeal and Bacterial Type Strains, Phase II (KMG-II): from individual species to whole genera.</title>
        <authorList>
            <person name="Goeker M."/>
        </authorList>
    </citation>
    <scope>NUCLEOTIDE SEQUENCE [LARGE SCALE GENOMIC DNA]</scope>
    <source>
        <strain evidence="10 11">DSM 15099</strain>
    </source>
</reference>
<feature type="transmembrane region" description="Helical" evidence="8">
    <location>
        <begin position="308"/>
        <end position="324"/>
    </location>
</feature>
<keyword evidence="3 10" id="KW-0328">Glycosyltransferase</keyword>
<gene>
    <name evidence="10" type="ORF">BD821_11017</name>
</gene>
<feature type="transmembrane region" description="Helical" evidence="8">
    <location>
        <begin position="410"/>
        <end position="427"/>
    </location>
</feature>
<proteinExistence type="predicted"/>
<evidence type="ECO:0000256" key="7">
    <source>
        <dbReference type="ARBA" id="ARBA00023136"/>
    </source>
</evidence>
<evidence type="ECO:0000256" key="4">
    <source>
        <dbReference type="ARBA" id="ARBA00022679"/>
    </source>
</evidence>
<feature type="transmembrane region" description="Helical" evidence="8">
    <location>
        <begin position="177"/>
        <end position="207"/>
    </location>
</feature>
<protein>
    <submittedName>
        <fullName evidence="10">Dolichyl-phosphate-mannose-protein mannosyltransferase</fullName>
    </submittedName>
</protein>
<feature type="transmembrane region" description="Helical" evidence="8">
    <location>
        <begin position="74"/>
        <end position="92"/>
    </location>
</feature>
<dbReference type="GO" id="GO:0016763">
    <property type="term" value="F:pentosyltransferase activity"/>
    <property type="evidence" value="ECO:0007669"/>
    <property type="project" value="TreeGrafter"/>
</dbReference>
<evidence type="ECO:0000256" key="2">
    <source>
        <dbReference type="ARBA" id="ARBA00022475"/>
    </source>
</evidence>
<keyword evidence="2" id="KW-1003">Cell membrane</keyword>
<comment type="subcellular location">
    <subcellularLocation>
        <location evidence="1">Cell membrane</location>
        <topology evidence="1">Multi-pass membrane protein</topology>
    </subcellularLocation>
</comment>
<name>A0A2S6FWY2_9CLOT</name>
<evidence type="ECO:0000256" key="3">
    <source>
        <dbReference type="ARBA" id="ARBA00022676"/>
    </source>
</evidence>
<dbReference type="PANTHER" id="PTHR33908:SF11">
    <property type="entry name" value="MEMBRANE PROTEIN"/>
    <property type="match status" value="1"/>
</dbReference>
<comment type="caution">
    <text evidence="10">The sequence shown here is derived from an EMBL/GenBank/DDBJ whole genome shotgun (WGS) entry which is preliminary data.</text>
</comment>
<dbReference type="InterPro" id="IPR050297">
    <property type="entry name" value="LipidA_mod_glycosyltrf_83"/>
</dbReference>
<dbReference type="GO" id="GO:0009103">
    <property type="term" value="P:lipopolysaccharide biosynthetic process"/>
    <property type="evidence" value="ECO:0007669"/>
    <property type="project" value="UniProtKB-ARBA"/>
</dbReference>
<feature type="domain" description="Glycosyltransferase RgtA/B/C/D-like" evidence="9">
    <location>
        <begin position="79"/>
        <end position="235"/>
    </location>
</feature>
<accession>A0A2S6FWY2</accession>
<evidence type="ECO:0000313" key="11">
    <source>
        <dbReference type="Proteomes" id="UP000239863"/>
    </source>
</evidence>